<feature type="binding site" evidence="9">
    <location>
        <position position="140"/>
    </location>
    <ligand>
        <name>substrate</name>
    </ligand>
</feature>
<accession>A0A0V0R8S8</accession>
<evidence type="ECO:0000256" key="2">
    <source>
        <dbReference type="ARBA" id="ARBA00006382"/>
    </source>
</evidence>
<dbReference type="Gene3D" id="3.40.50.10860">
    <property type="entry name" value="Leucine Dehydrogenase, chain A, domain 1"/>
    <property type="match status" value="1"/>
</dbReference>
<evidence type="ECO:0000256" key="3">
    <source>
        <dbReference type="ARBA" id="ARBA00023002"/>
    </source>
</evidence>
<evidence type="ECO:0000313" key="13">
    <source>
        <dbReference type="EMBL" id="KRX10883.1"/>
    </source>
</evidence>
<evidence type="ECO:0000256" key="11">
    <source>
        <dbReference type="RuleBase" id="RU004417"/>
    </source>
</evidence>
<dbReference type="PRINTS" id="PR00082">
    <property type="entry name" value="GLFDHDRGNASE"/>
</dbReference>
<dbReference type="CDD" id="cd01076">
    <property type="entry name" value="NAD_bind_1_Glu_DH"/>
    <property type="match status" value="1"/>
</dbReference>
<dbReference type="GO" id="GO:0006538">
    <property type="term" value="P:L-glutamate catabolic process"/>
    <property type="evidence" value="ECO:0007669"/>
    <property type="project" value="TreeGrafter"/>
</dbReference>
<dbReference type="GO" id="GO:0004352">
    <property type="term" value="F:glutamate dehydrogenase (NAD+) activity"/>
    <property type="evidence" value="ECO:0007669"/>
    <property type="project" value="TreeGrafter"/>
</dbReference>
<dbReference type="InterPro" id="IPR036291">
    <property type="entry name" value="NAD(P)-bd_dom_sf"/>
</dbReference>
<dbReference type="FunFam" id="3.40.50.720:FF:000100">
    <property type="entry name" value="Glutamate dehydrogenase 1, mitochondrial"/>
    <property type="match status" value="1"/>
</dbReference>
<feature type="domain" description="Glutamate/phenylalanine/leucine/valine/L-tryptophan dehydrogenase C-terminal" evidence="12">
    <location>
        <begin position="234"/>
        <end position="515"/>
    </location>
</feature>
<dbReference type="FunCoup" id="A0A0V0R8S8">
    <property type="interactions" value="53"/>
</dbReference>
<keyword evidence="4" id="KW-0496">Mitochondrion</keyword>
<evidence type="ECO:0000313" key="14">
    <source>
        <dbReference type="Proteomes" id="UP000054937"/>
    </source>
</evidence>
<sequence length="519" mass="57693">MLKNFLLKSLKPNFKLNQTKQMYAFCTPNQETDANSQNNAIPVEQDTEIEPRFLDMVNGYFDMAAGYTNIDADKLEYYKKPDCVIQFTLPLVRDDGTVESLKAYRAQHKLHLLPVKGGTRYSEHVTLSETEALSCLMTLKCAVVNLPYGGAKGGVCIDPKKYSQRELEAVTRKYTTELARKGFIGPSIDVPGPDLGTNETIMSWMKDTYQMFYGHKDINASGCVTGKSISQGGIRGRTESTGLGVFYAVRDLMENEDLCKYLKIDQGIIGKSFVIQGFGNVGYYAASFIHAYGGKIIGVAEWDGSIYNPNGINPEELKAHKDKVGGIKGFDGAGTYYENEDAIYEPCDIFIPAAFEQTIHRNNADRFQCKIVAEAANGPTTMKAEEILTKKGITILPDILLNAGGVTVSYFEWLKNLDHITPGIISKRWEEKSKYKLLQIINEVTGLKVMDIPDEYKKLLHGANDKDIVYSGLEEIMSQACQETVNTAIKSNCPLRIACYSNAIHKLHNHFQVAGIPLA</sequence>
<feature type="binding site" evidence="9">
    <location>
        <position position="280"/>
    </location>
    <ligand>
        <name>NAD(+)</name>
        <dbReference type="ChEBI" id="CHEBI:57540"/>
    </ligand>
</feature>
<gene>
    <name evidence="13" type="ORF">PPERSA_12165</name>
</gene>
<dbReference type="Pfam" id="PF00208">
    <property type="entry name" value="ELFV_dehydrog"/>
    <property type="match status" value="1"/>
</dbReference>
<feature type="binding site" evidence="9">
    <location>
        <position position="241"/>
    </location>
    <ligand>
        <name>NAD(+)</name>
        <dbReference type="ChEBI" id="CHEBI:57540"/>
    </ligand>
</feature>
<evidence type="ECO:0000256" key="8">
    <source>
        <dbReference type="PIRSR" id="PIRSR000185-1"/>
    </source>
</evidence>
<dbReference type="PROSITE" id="PS00074">
    <property type="entry name" value="GLFV_DEHYDROGENASE"/>
    <property type="match status" value="1"/>
</dbReference>
<reference evidence="13 14" key="1">
    <citation type="journal article" date="2015" name="Sci. Rep.">
        <title>Genome of the facultative scuticociliatosis pathogen Pseudocohnilembus persalinus provides insight into its virulence through horizontal gene transfer.</title>
        <authorList>
            <person name="Xiong J."/>
            <person name="Wang G."/>
            <person name="Cheng J."/>
            <person name="Tian M."/>
            <person name="Pan X."/>
            <person name="Warren A."/>
            <person name="Jiang C."/>
            <person name="Yuan D."/>
            <person name="Miao W."/>
        </authorList>
    </citation>
    <scope>NUCLEOTIDE SEQUENCE [LARGE SCALE GENOMIC DNA]</scope>
    <source>
        <strain evidence="13">36N120E</strain>
    </source>
</reference>
<dbReference type="PANTHER" id="PTHR11606">
    <property type="entry name" value="GLUTAMATE DEHYDROGENASE"/>
    <property type="match status" value="1"/>
</dbReference>
<dbReference type="AlphaFoldDB" id="A0A0V0R8S8"/>
<dbReference type="InterPro" id="IPR014362">
    <property type="entry name" value="Glu_DH"/>
</dbReference>
<dbReference type="InterPro" id="IPR006097">
    <property type="entry name" value="Glu/Leu/Phe/Val/Trp_DH_dimer"/>
</dbReference>
<feature type="site" description="Important for catalysis" evidence="10">
    <location>
        <position position="194"/>
    </location>
</feature>
<dbReference type="GO" id="GO:0000166">
    <property type="term" value="F:nucleotide binding"/>
    <property type="evidence" value="ECO:0007669"/>
    <property type="project" value="UniProtKB-KW"/>
</dbReference>
<evidence type="ECO:0000256" key="5">
    <source>
        <dbReference type="ARBA" id="ARBA00047867"/>
    </source>
</evidence>
<evidence type="ECO:0000256" key="7">
    <source>
        <dbReference type="PIRNR" id="PIRNR000185"/>
    </source>
</evidence>
<dbReference type="OMA" id="WMVYKCA"/>
<dbReference type="InParanoid" id="A0A0V0R8S8"/>
<dbReference type="GO" id="GO:0005739">
    <property type="term" value="C:mitochondrion"/>
    <property type="evidence" value="ECO:0007669"/>
    <property type="project" value="UniProtKB-SubCell"/>
</dbReference>
<comment type="caution">
    <text evidence="13">The sequence shown here is derived from an EMBL/GenBank/DDBJ whole genome shotgun (WGS) entry which is preliminary data.</text>
</comment>
<dbReference type="Proteomes" id="UP000054937">
    <property type="component" value="Unassembled WGS sequence"/>
</dbReference>
<keyword evidence="3 7" id="KW-0560">Oxidoreductase</keyword>
<evidence type="ECO:0000256" key="1">
    <source>
        <dbReference type="ARBA" id="ARBA00004173"/>
    </source>
</evidence>
<comment type="subcellular location">
    <subcellularLocation>
        <location evidence="1">Mitochondrion</location>
    </subcellularLocation>
</comment>
<dbReference type="SUPFAM" id="SSF51735">
    <property type="entry name" value="NAD(P)-binding Rossmann-fold domains"/>
    <property type="match status" value="1"/>
</dbReference>
<evidence type="ECO:0000256" key="9">
    <source>
        <dbReference type="PIRSR" id="PIRSR000185-2"/>
    </source>
</evidence>
<evidence type="ECO:0000259" key="12">
    <source>
        <dbReference type="SMART" id="SM00839"/>
    </source>
</evidence>
<evidence type="ECO:0000256" key="4">
    <source>
        <dbReference type="ARBA" id="ARBA00023128"/>
    </source>
</evidence>
<feature type="binding site" evidence="9">
    <location>
        <position position="409"/>
    </location>
    <ligand>
        <name>substrate</name>
    </ligand>
</feature>
<dbReference type="InterPro" id="IPR006095">
    <property type="entry name" value="Glu/Leu/Phe/Val/Trp_DH"/>
</dbReference>
<comment type="catalytic activity">
    <reaction evidence="5">
        <text>L-glutamate + NAD(+) + H2O = 2-oxoglutarate + NH4(+) + NADH + H(+)</text>
        <dbReference type="Rhea" id="RHEA:15133"/>
        <dbReference type="ChEBI" id="CHEBI:15377"/>
        <dbReference type="ChEBI" id="CHEBI:15378"/>
        <dbReference type="ChEBI" id="CHEBI:16810"/>
        <dbReference type="ChEBI" id="CHEBI:28938"/>
        <dbReference type="ChEBI" id="CHEBI:29985"/>
        <dbReference type="ChEBI" id="CHEBI:57540"/>
        <dbReference type="ChEBI" id="CHEBI:57945"/>
        <dbReference type="EC" id="1.4.1.3"/>
    </reaction>
</comment>
<dbReference type="EMBL" id="LDAU01000014">
    <property type="protein sequence ID" value="KRX10883.1"/>
    <property type="molecule type" value="Genomic_DNA"/>
</dbReference>
<dbReference type="InterPro" id="IPR033922">
    <property type="entry name" value="NAD_bind_Glu_DH"/>
</dbReference>
<proteinExistence type="inferred from homology"/>
<dbReference type="PIRSF" id="PIRSF000185">
    <property type="entry name" value="Glu_DH"/>
    <property type="match status" value="1"/>
</dbReference>
<protein>
    <recommendedName>
        <fullName evidence="7">Glutamate dehydrogenase</fullName>
    </recommendedName>
</protein>
<evidence type="ECO:0000256" key="6">
    <source>
        <dbReference type="ARBA" id="ARBA00048577"/>
    </source>
</evidence>
<feature type="active site" description="Proton donor" evidence="8">
    <location>
        <position position="152"/>
    </location>
</feature>
<keyword evidence="14" id="KW-1185">Reference proteome</keyword>
<organism evidence="13 14">
    <name type="scientific">Pseudocohnilembus persalinus</name>
    <name type="common">Ciliate</name>
    <dbReference type="NCBI Taxonomy" id="266149"/>
    <lineage>
        <taxon>Eukaryota</taxon>
        <taxon>Sar</taxon>
        <taxon>Alveolata</taxon>
        <taxon>Ciliophora</taxon>
        <taxon>Intramacronucleata</taxon>
        <taxon>Oligohymenophorea</taxon>
        <taxon>Scuticociliatia</taxon>
        <taxon>Philasterida</taxon>
        <taxon>Pseudocohnilembidae</taxon>
        <taxon>Pseudocohnilembus</taxon>
    </lineage>
</organism>
<keyword evidence="9" id="KW-0520">NAD</keyword>
<comment type="similarity">
    <text evidence="2 7 11">Belongs to the Glu/Leu/Phe/Val dehydrogenases family.</text>
</comment>
<keyword evidence="9" id="KW-0547">Nucleotide-binding</keyword>
<dbReference type="Pfam" id="PF02812">
    <property type="entry name" value="ELFV_dehydrog_N"/>
    <property type="match status" value="1"/>
</dbReference>
<comment type="catalytic activity">
    <reaction evidence="6">
        <text>L-glutamate + NADP(+) + H2O = 2-oxoglutarate + NH4(+) + NADPH + H(+)</text>
        <dbReference type="Rhea" id="RHEA:11612"/>
        <dbReference type="ChEBI" id="CHEBI:15377"/>
        <dbReference type="ChEBI" id="CHEBI:15378"/>
        <dbReference type="ChEBI" id="CHEBI:16810"/>
        <dbReference type="ChEBI" id="CHEBI:28938"/>
        <dbReference type="ChEBI" id="CHEBI:29985"/>
        <dbReference type="ChEBI" id="CHEBI:57783"/>
        <dbReference type="ChEBI" id="CHEBI:58349"/>
        <dbReference type="EC" id="1.4.1.3"/>
    </reaction>
</comment>
<name>A0A0V0R8S8_PSEPJ</name>
<feature type="binding site" evidence="9">
    <location>
        <position position="116"/>
    </location>
    <ligand>
        <name>substrate</name>
    </ligand>
</feature>
<dbReference type="SUPFAM" id="SSF53223">
    <property type="entry name" value="Aminoacid dehydrogenase-like, N-terminal domain"/>
    <property type="match status" value="1"/>
</dbReference>
<dbReference type="Gene3D" id="3.40.50.720">
    <property type="entry name" value="NAD(P)-binding Rossmann-like Domain"/>
    <property type="match status" value="1"/>
</dbReference>
<dbReference type="InterPro" id="IPR033524">
    <property type="entry name" value="Glu/Leu/Phe/Val_DH_AS"/>
</dbReference>
<dbReference type="InterPro" id="IPR006096">
    <property type="entry name" value="Glu/Leu/Phe/Val/Trp_DH_C"/>
</dbReference>
<evidence type="ECO:0000256" key="10">
    <source>
        <dbReference type="PIRSR" id="PIRSR000185-3"/>
    </source>
</evidence>
<dbReference type="SMART" id="SM00839">
    <property type="entry name" value="ELFV_dehydrog"/>
    <property type="match status" value="1"/>
</dbReference>
<dbReference type="InterPro" id="IPR046346">
    <property type="entry name" value="Aminoacid_DH-like_N_sf"/>
</dbReference>
<dbReference type="PANTHER" id="PTHR11606:SF13">
    <property type="entry name" value="GLUTAMATE DEHYDROGENASE 1, MITOCHONDRIAL"/>
    <property type="match status" value="1"/>
</dbReference>
<dbReference type="OrthoDB" id="6718861at2759"/>